<dbReference type="EMBL" id="CAJNOM010000003">
    <property type="protein sequence ID" value="CAF0743837.1"/>
    <property type="molecule type" value="Genomic_DNA"/>
</dbReference>
<keyword evidence="3 5" id="KW-1133">Transmembrane helix</keyword>
<reference evidence="7" key="1">
    <citation type="submission" date="2021-02" db="EMBL/GenBank/DDBJ databases">
        <authorList>
            <person name="Nowell W R."/>
        </authorList>
    </citation>
    <scope>NUCLEOTIDE SEQUENCE</scope>
</reference>
<feature type="transmembrane region" description="Helical" evidence="5">
    <location>
        <begin position="252"/>
        <end position="272"/>
    </location>
</feature>
<dbReference type="AlphaFoldDB" id="A0A813P151"/>
<feature type="transmembrane region" description="Helical" evidence="5">
    <location>
        <begin position="41"/>
        <end position="59"/>
    </location>
</feature>
<feature type="domain" description="G-protein coupled receptors family 1 profile" evidence="6">
    <location>
        <begin position="20"/>
        <end position="266"/>
    </location>
</feature>
<evidence type="ECO:0000259" key="6">
    <source>
        <dbReference type="PROSITE" id="PS50262"/>
    </source>
</evidence>
<dbReference type="SUPFAM" id="SSF81321">
    <property type="entry name" value="Family A G protein-coupled receptor-like"/>
    <property type="match status" value="1"/>
</dbReference>
<keyword evidence="8" id="KW-1185">Reference proteome</keyword>
<evidence type="ECO:0000256" key="5">
    <source>
        <dbReference type="SAM" id="Phobius"/>
    </source>
</evidence>
<sequence>MESLIPPYYSLTLVVVGTIFNFLTFIILCRLTCRNVNVRSTVHYMRVIAIFDILMLYGWNLDHYLSAIHGFTIQKSSIPSCRLLSFLNYFAAQSSAWLRVFACLDRYLALSCSHRIWFCYSKNVLIIILSTISTITLLNLHFIICGCSYRLNGSISVQSWLFQTYPLWDYVNLGVYNCVPFILMITLDVGVIYYLFHLRHINIFRNLSIQHRPISTTLLVTTFLFLIMTVPSTVAFAFFSTADSTLLYCLDGLLYSYHVLSFPIYMITLAAFRRTCIKMIKCTKNQRKIVPHIQIQHKK</sequence>
<dbReference type="PROSITE" id="PS50262">
    <property type="entry name" value="G_PROTEIN_RECEP_F1_2"/>
    <property type="match status" value="1"/>
</dbReference>
<evidence type="ECO:0000256" key="2">
    <source>
        <dbReference type="ARBA" id="ARBA00022692"/>
    </source>
</evidence>
<protein>
    <recommendedName>
        <fullName evidence="6">G-protein coupled receptors family 1 profile domain-containing protein</fullName>
    </recommendedName>
</protein>
<dbReference type="GO" id="GO:0016020">
    <property type="term" value="C:membrane"/>
    <property type="evidence" value="ECO:0007669"/>
    <property type="project" value="UniProtKB-SubCell"/>
</dbReference>
<dbReference type="OrthoDB" id="9990906at2759"/>
<dbReference type="Proteomes" id="UP000663832">
    <property type="component" value="Unassembled WGS sequence"/>
</dbReference>
<keyword evidence="2 5" id="KW-0812">Transmembrane</keyword>
<feature type="transmembrane region" description="Helical" evidence="5">
    <location>
        <begin position="6"/>
        <end position="29"/>
    </location>
</feature>
<feature type="transmembrane region" description="Helical" evidence="5">
    <location>
        <begin position="86"/>
        <end position="104"/>
    </location>
</feature>
<dbReference type="InterPro" id="IPR017452">
    <property type="entry name" value="GPCR_Rhodpsn_7TM"/>
</dbReference>
<name>A0A813P151_9BILA</name>
<keyword evidence="4 5" id="KW-0472">Membrane</keyword>
<evidence type="ECO:0000313" key="7">
    <source>
        <dbReference type="EMBL" id="CAF0743837.1"/>
    </source>
</evidence>
<evidence type="ECO:0000256" key="1">
    <source>
        <dbReference type="ARBA" id="ARBA00004370"/>
    </source>
</evidence>
<comment type="subcellular location">
    <subcellularLocation>
        <location evidence="1">Membrane</location>
    </subcellularLocation>
</comment>
<dbReference type="Gene3D" id="1.20.1070.10">
    <property type="entry name" value="Rhodopsin 7-helix transmembrane proteins"/>
    <property type="match status" value="1"/>
</dbReference>
<evidence type="ECO:0000256" key="4">
    <source>
        <dbReference type="ARBA" id="ARBA00023136"/>
    </source>
</evidence>
<gene>
    <name evidence="7" type="ORF">QVE165_LOCUS1075</name>
</gene>
<feature type="transmembrane region" description="Helical" evidence="5">
    <location>
        <begin position="171"/>
        <end position="196"/>
    </location>
</feature>
<evidence type="ECO:0000256" key="3">
    <source>
        <dbReference type="ARBA" id="ARBA00022989"/>
    </source>
</evidence>
<feature type="transmembrane region" description="Helical" evidence="5">
    <location>
        <begin position="124"/>
        <end position="151"/>
    </location>
</feature>
<accession>A0A813P151</accession>
<dbReference type="InterPro" id="IPR052954">
    <property type="entry name" value="GPCR-Ligand_Int"/>
</dbReference>
<evidence type="ECO:0000313" key="8">
    <source>
        <dbReference type="Proteomes" id="UP000663832"/>
    </source>
</evidence>
<feature type="transmembrane region" description="Helical" evidence="5">
    <location>
        <begin position="217"/>
        <end position="240"/>
    </location>
</feature>
<comment type="caution">
    <text evidence="7">The sequence shown here is derived from an EMBL/GenBank/DDBJ whole genome shotgun (WGS) entry which is preliminary data.</text>
</comment>
<dbReference type="PANTHER" id="PTHR46641">
    <property type="entry name" value="FMRFAMIDE RECEPTOR-RELATED"/>
    <property type="match status" value="1"/>
</dbReference>
<organism evidence="7 8">
    <name type="scientific">Adineta steineri</name>
    <dbReference type="NCBI Taxonomy" id="433720"/>
    <lineage>
        <taxon>Eukaryota</taxon>
        <taxon>Metazoa</taxon>
        <taxon>Spiralia</taxon>
        <taxon>Gnathifera</taxon>
        <taxon>Rotifera</taxon>
        <taxon>Eurotatoria</taxon>
        <taxon>Bdelloidea</taxon>
        <taxon>Adinetida</taxon>
        <taxon>Adinetidae</taxon>
        <taxon>Adineta</taxon>
    </lineage>
</organism>
<proteinExistence type="predicted"/>